<dbReference type="SUPFAM" id="SSF118203">
    <property type="entry name" value="Vacuolar ATP synthase subunit C"/>
    <property type="match status" value="1"/>
</dbReference>
<reference evidence="7 8" key="1">
    <citation type="journal article" date="2017" name="Mycologia">
        <title>Bifiguratus adelaidae, gen. et sp. nov., a new member of Mucoromycotina in endophytic and soil-dwelling habitats.</title>
        <authorList>
            <person name="Torres-Cruz T.J."/>
            <person name="Billingsley Tobias T.L."/>
            <person name="Almatruk M."/>
            <person name="Hesse C."/>
            <person name="Kuske C.R."/>
            <person name="Desiro A."/>
            <person name="Benucci G.M."/>
            <person name="Bonito G."/>
            <person name="Stajich J.E."/>
            <person name="Dunlap C."/>
            <person name="Arnold A.E."/>
            <person name="Porras-Alfaro A."/>
        </authorList>
    </citation>
    <scope>NUCLEOTIDE SEQUENCE [LARGE SCALE GENOMIC DNA]</scope>
    <source>
        <strain evidence="7 8">AZ0501</strain>
    </source>
</reference>
<keyword evidence="4 6" id="KW-0406">Ion transport</keyword>
<keyword evidence="2 6" id="KW-0813">Transport</keyword>
<dbReference type="PANTHER" id="PTHR10137:SF0">
    <property type="entry name" value="V-TYPE PROTON ATPASE SUBUNIT C"/>
    <property type="match status" value="1"/>
</dbReference>
<dbReference type="Gene3D" id="3.30.70.1180">
    <property type="entry name" value="Vacuolar atp synthase subunit c, domain 1"/>
    <property type="match status" value="1"/>
</dbReference>
<dbReference type="Gene3D" id="3.30.70.100">
    <property type="match status" value="1"/>
</dbReference>
<comment type="function">
    <text evidence="5">Subunit of the V1 complex of vacuolar(H+)-ATPase (V-ATPase), a multisubunit enzyme composed of a peripheral complex (V1) that hydrolyzes ATP and a membrane integral complex (V0) that translocates protons. V-ATPase is responsible for acidifying and maintaining the pH of intracellular compartments. Subunit C is necessary for the assembly of the catalytic sector of the enzyme and is likely to have a specific function in its catalytic activity. Reversibly leaves the enzyme after glucose depletion, causing the catalytic subcomplex V1 to detach from the V0 section.</text>
</comment>
<dbReference type="Gene3D" id="1.20.1460.10">
    <property type="entry name" value="subunit c (vma5p) of the yeast v-atpase, domain 2"/>
    <property type="match status" value="1"/>
</dbReference>
<comment type="caution">
    <text evidence="7">The sequence shown here is derived from an EMBL/GenBank/DDBJ whole genome shotgun (WGS) entry which is preliminary data.</text>
</comment>
<dbReference type="OrthoDB" id="6605928at2759"/>
<evidence type="ECO:0000256" key="1">
    <source>
        <dbReference type="ARBA" id="ARBA00006138"/>
    </source>
</evidence>
<evidence type="ECO:0000313" key="7">
    <source>
        <dbReference type="EMBL" id="OZJ02534.1"/>
    </source>
</evidence>
<evidence type="ECO:0000256" key="2">
    <source>
        <dbReference type="ARBA" id="ARBA00022448"/>
    </source>
</evidence>
<keyword evidence="8" id="KW-1185">Reference proteome</keyword>
<evidence type="ECO:0000256" key="5">
    <source>
        <dbReference type="ARBA" id="ARBA00053565"/>
    </source>
</evidence>
<keyword evidence="3 6" id="KW-0375">Hydrogen ion transport</keyword>
<organism evidence="7 8">
    <name type="scientific">Bifiguratus adelaidae</name>
    <dbReference type="NCBI Taxonomy" id="1938954"/>
    <lineage>
        <taxon>Eukaryota</taxon>
        <taxon>Fungi</taxon>
        <taxon>Fungi incertae sedis</taxon>
        <taxon>Mucoromycota</taxon>
        <taxon>Mucoromycotina</taxon>
        <taxon>Endogonomycetes</taxon>
        <taxon>Endogonales</taxon>
        <taxon>Endogonales incertae sedis</taxon>
        <taxon>Bifiguratus</taxon>
    </lineage>
</organism>
<accession>A0A261XWB7</accession>
<evidence type="ECO:0000256" key="6">
    <source>
        <dbReference type="RuleBase" id="RU364010"/>
    </source>
</evidence>
<protein>
    <recommendedName>
        <fullName evidence="6">V-type proton ATPase subunit C</fullName>
    </recommendedName>
</protein>
<comment type="similarity">
    <text evidence="1 6">Belongs to the V-ATPase C subunit family.</text>
</comment>
<dbReference type="Pfam" id="PF03223">
    <property type="entry name" value="V-ATPase_C"/>
    <property type="match status" value="1"/>
</dbReference>
<proteinExistence type="inferred from homology"/>
<dbReference type="InterPro" id="IPR004907">
    <property type="entry name" value="ATPase_V1-cplx_csu"/>
</dbReference>
<name>A0A261XWB7_9FUNG</name>
<dbReference type="FunFam" id="3.30.70.100:FF:000002">
    <property type="entry name" value="V-type proton ATPase subunit C"/>
    <property type="match status" value="1"/>
</dbReference>
<evidence type="ECO:0000256" key="3">
    <source>
        <dbReference type="ARBA" id="ARBA00022781"/>
    </source>
</evidence>
<dbReference type="GO" id="GO:0046961">
    <property type="term" value="F:proton-transporting ATPase activity, rotational mechanism"/>
    <property type="evidence" value="ECO:0007669"/>
    <property type="project" value="InterPro"/>
</dbReference>
<sequence length="383" mass="44025">MANYWFVSVPTSGSKQNTWQNLKGKLKEAAEVTLYTVPEFKIGTLDALVLISDELAKYDASFESSANKLADMLRNVSKDPNAGIDKSLVINDRPVDQYIKTFEWNSMKYRTDKSLQEIADILNQEVISIDNFMKSKMTNYSQVKSTLQSMQRKDTGNLAVKNLAGLVKKEYFVLGSEYLTTLLVAVPKNSAKDWQSKYESLTQMVVPRSSQKIAEDDDYGLWTVTLFKRVADEFSNKCREEKFIVRDFEYDENILALQKKDLAEVAATEKEQQQALSRLAKTNFSEVFQAWMHLKVLRVFVESVLRYGLPPDFAAMCIMPRPKMEKKTKEVLNENFGSLGGARGRIDNRSNSYDALEAEYEHLFDKNYYPYVFFEIGWDPSKR</sequence>
<comment type="subunit">
    <text evidence="6">V-ATPase is a heteromultimeric enzyme composed of a peripheral catalytic V1 complex (components A to H) attached to an integral membrane V0 proton pore complex.</text>
</comment>
<evidence type="ECO:0000256" key="4">
    <source>
        <dbReference type="ARBA" id="ARBA00023065"/>
    </source>
</evidence>
<dbReference type="InterPro" id="IPR036132">
    <property type="entry name" value="Vac_ATP_synth_c_sf"/>
</dbReference>
<comment type="function">
    <text evidence="6">Subunit of the V1 complex of vacuolar(H+)-ATPase (V-ATPase), a multisubunit enzyme composed of a peripheral complex (V1) that hydrolyzes ATP and a membrane integral complex (V0) that translocates protons. V-ATPase is responsible for acidifying and maintaining the pH of intracellular compartments and in some cell types, is targeted to the plasma membrane, where it is responsible for acidifying the extracellular environment. Subunit C is necessary for the assembly of the catalytic sector of the enzyme and is likely to have a specific function in its catalytic activity.</text>
</comment>
<evidence type="ECO:0000313" key="8">
    <source>
        <dbReference type="Proteomes" id="UP000242875"/>
    </source>
</evidence>
<dbReference type="AlphaFoldDB" id="A0A261XWB7"/>
<dbReference type="GO" id="GO:0000221">
    <property type="term" value="C:vacuolar proton-transporting V-type ATPase, V1 domain"/>
    <property type="evidence" value="ECO:0007669"/>
    <property type="project" value="EnsemblFungi"/>
</dbReference>
<dbReference type="CDD" id="cd14785">
    <property type="entry name" value="V-ATPase_C"/>
    <property type="match status" value="1"/>
</dbReference>
<dbReference type="PANTHER" id="PTHR10137">
    <property type="entry name" value="V-TYPE PROTON ATPASE SUBUNIT C"/>
    <property type="match status" value="1"/>
</dbReference>
<gene>
    <name evidence="7" type="ORF">BZG36_04135</name>
</gene>
<dbReference type="EMBL" id="MVBO01000145">
    <property type="protein sequence ID" value="OZJ02534.1"/>
    <property type="molecule type" value="Genomic_DNA"/>
</dbReference>
<dbReference type="Proteomes" id="UP000242875">
    <property type="component" value="Unassembled WGS sequence"/>
</dbReference>